<name>A0ACC6KTK8_9SPHI</name>
<keyword evidence="2" id="KW-1185">Reference proteome</keyword>
<proteinExistence type="predicted"/>
<organism evidence="1 2">
    <name type="scientific">Pedobacter africanus</name>
    <dbReference type="NCBI Taxonomy" id="151894"/>
    <lineage>
        <taxon>Bacteria</taxon>
        <taxon>Pseudomonadati</taxon>
        <taxon>Bacteroidota</taxon>
        <taxon>Sphingobacteriia</taxon>
        <taxon>Sphingobacteriales</taxon>
        <taxon>Sphingobacteriaceae</taxon>
        <taxon>Pedobacter</taxon>
    </lineage>
</organism>
<comment type="caution">
    <text evidence="1">The sequence shown here is derived from an EMBL/GenBank/DDBJ whole genome shotgun (WGS) entry which is preliminary data.</text>
</comment>
<reference evidence="1" key="1">
    <citation type="submission" date="2023-07" db="EMBL/GenBank/DDBJ databases">
        <title>Sorghum-associated microbial communities from plants grown in Nebraska, USA.</title>
        <authorList>
            <person name="Schachtman D."/>
        </authorList>
    </citation>
    <scope>NUCLEOTIDE SEQUENCE</scope>
    <source>
        <strain evidence="1">2697</strain>
    </source>
</reference>
<evidence type="ECO:0000313" key="2">
    <source>
        <dbReference type="Proteomes" id="UP001246858"/>
    </source>
</evidence>
<dbReference type="Proteomes" id="UP001246858">
    <property type="component" value="Unassembled WGS sequence"/>
</dbReference>
<evidence type="ECO:0000313" key="1">
    <source>
        <dbReference type="EMBL" id="MDR6782698.1"/>
    </source>
</evidence>
<gene>
    <name evidence="1" type="ORF">J2X78_001250</name>
</gene>
<sequence length="579" mass="65838">MGYKANINCSELLEAALQENQALRLENAMLQQQVTDLSDTVDSQDHIIRQQAVEILDKDHQIADQELTISSLEQRCHNLSELCDLQQKLINELRTQTEGDQKQVAKLVKDLDKIKHSKALLVKDKYGHKSEKTRDTTFDASLKGIGLTPEELAEANAFFAEHGHVKIEKKPTTDILKQGLPVKTITVAGPKGSIYKGETTVYKLVHHKAWMEVHKIVRHVWLPEGSDIAITAPIPGSPAKCKADASMIAQLLLDKFLYHMPLQRQQQKYQRSGVNIAYSTLNDWISYGCKALTPLWEVLMVEAVKNQYLHCDETGFKVIDKAKEGKDKLHRGQMWVLVNPAQGLAVFKYAKGRGHKDIDGILGNFKGILHTDGYGAYDKYGLQLDVQHGKCMTHCRRYFLQAEGHKGSRKKARYVIRTFFDPIYAIERQCREMEYQWEEITEIRQKHAVPILQAFHKWLLENQHTVKLETPIATAINYILKRWEGIMLYTTEGMLQIDNNCAERMIKDMAVGRKNWLFAGSHEAAAEAAVMFSLMGTCKLQGIDPEAWLTDVLLRVATCPKAELINLLPHKWKHKQAAA</sequence>
<dbReference type="EMBL" id="JAVDTF010000001">
    <property type="protein sequence ID" value="MDR6782698.1"/>
    <property type="molecule type" value="Genomic_DNA"/>
</dbReference>
<accession>A0ACC6KTK8</accession>
<protein>
    <submittedName>
        <fullName evidence="1">Transposase</fullName>
    </submittedName>
</protein>